<evidence type="ECO:0000313" key="15">
    <source>
        <dbReference type="Proteomes" id="UP000730481"/>
    </source>
</evidence>
<dbReference type="Gene3D" id="1.10.10.2170">
    <property type="match status" value="1"/>
</dbReference>
<dbReference type="Pfam" id="PF01388">
    <property type="entry name" value="ARID"/>
    <property type="match status" value="1"/>
</dbReference>
<evidence type="ECO:0000256" key="1">
    <source>
        <dbReference type="ARBA" id="ARBA00010467"/>
    </source>
</evidence>
<keyword evidence="5" id="KW-0010">Activator</keyword>
<feature type="domain" description="TERF2-interacting telomeric protein 1 Myb" evidence="11">
    <location>
        <begin position="117"/>
        <end position="170"/>
    </location>
</feature>
<comment type="similarity">
    <text evidence="1 8">Belongs to the RAP1 family.</text>
</comment>
<evidence type="ECO:0000313" key="14">
    <source>
        <dbReference type="EMBL" id="KAF4337826.1"/>
    </source>
</evidence>
<feature type="domain" description="TRF2-interacting telomeric protein/Rap1 C-terminal" evidence="12">
    <location>
        <begin position="619"/>
        <end position="721"/>
    </location>
</feature>
<feature type="region of interest" description="Disordered" evidence="9">
    <location>
        <begin position="99"/>
        <end position="120"/>
    </location>
</feature>
<reference evidence="14" key="1">
    <citation type="journal article" date="2017" name="Mycologia">
        <title>Fusarium algeriense, sp. nov., a novel toxigenic crown rot pathogen of durum wheat from Algeria is nested in the Fusarium burgessii species complex.</title>
        <authorList>
            <person name="Laraba I."/>
            <person name="Keddad A."/>
            <person name="Boureghda H."/>
            <person name="Abdallah N."/>
            <person name="Vaughan M.M."/>
            <person name="Proctor R.H."/>
            <person name="Busman M."/>
            <person name="O'Donnell K."/>
        </authorList>
    </citation>
    <scope>NUCLEOTIDE SEQUENCE</scope>
    <source>
        <strain evidence="14">NRRL 25174</strain>
    </source>
</reference>
<dbReference type="Pfam" id="PF16589">
    <property type="entry name" value="BRCT_2"/>
    <property type="match status" value="1"/>
</dbReference>
<evidence type="ECO:0000259" key="11">
    <source>
        <dbReference type="Pfam" id="PF08914"/>
    </source>
</evidence>
<evidence type="ECO:0000259" key="10">
    <source>
        <dbReference type="Pfam" id="PF01388"/>
    </source>
</evidence>
<evidence type="ECO:0000259" key="13">
    <source>
        <dbReference type="Pfam" id="PF16589"/>
    </source>
</evidence>
<comment type="subcellular location">
    <subcellularLocation>
        <location evidence="8">Nucleus</location>
    </subcellularLocation>
    <subcellularLocation>
        <location evidence="8">Chromosome</location>
        <location evidence="8">Telomere</location>
    </subcellularLocation>
</comment>
<dbReference type="CDD" id="cd16100">
    <property type="entry name" value="ARID"/>
    <property type="match status" value="1"/>
</dbReference>
<comment type="caution">
    <text evidence="14">The sequence shown here is derived from an EMBL/GenBank/DDBJ whole genome shotgun (WGS) entry which is preliminary data.</text>
</comment>
<dbReference type="GO" id="GO:0042162">
    <property type="term" value="F:telomeric DNA binding"/>
    <property type="evidence" value="ECO:0007669"/>
    <property type="project" value="TreeGrafter"/>
</dbReference>
<feature type="region of interest" description="Disordered" evidence="9">
    <location>
        <begin position="197"/>
        <end position="267"/>
    </location>
</feature>
<proteinExistence type="inferred from homology"/>
<accession>A0A9P5DUM0</accession>
<dbReference type="Gene3D" id="1.10.150.60">
    <property type="entry name" value="ARID DNA-binding domain"/>
    <property type="match status" value="1"/>
</dbReference>
<keyword evidence="6" id="KW-0804">Transcription</keyword>
<evidence type="ECO:0000256" key="3">
    <source>
        <dbReference type="ARBA" id="ARBA00022895"/>
    </source>
</evidence>
<dbReference type="OrthoDB" id="435460at2759"/>
<dbReference type="InterPro" id="IPR038104">
    <property type="entry name" value="Rap1_C_sf"/>
</dbReference>
<reference evidence="14" key="2">
    <citation type="submission" date="2020-02" db="EMBL/GenBank/DDBJ databases">
        <title>Identification and distribution of gene clusters putatively required for synthesis of sphingolipid metabolism inhibitors in phylogenetically diverse species of the filamentous fungus Fusarium.</title>
        <authorList>
            <person name="Kim H.-S."/>
            <person name="Busman M."/>
            <person name="Brown D.W."/>
            <person name="Divon H."/>
            <person name="Uhlig S."/>
            <person name="Proctor R.H."/>
        </authorList>
    </citation>
    <scope>NUCLEOTIDE SEQUENCE</scope>
    <source>
        <strain evidence="14">NRRL 25174</strain>
    </source>
</reference>
<dbReference type="InterPro" id="IPR001606">
    <property type="entry name" value="ARID_dom"/>
</dbReference>
<dbReference type="InterPro" id="IPR021661">
    <property type="entry name" value="Rap1_C"/>
</dbReference>
<dbReference type="PANTHER" id="PTHR16466">
    <property type="entry name" value="TELOMERE REPEAT-BINDING FACTOR 2-INTERACTING PROTEIN 1"/>
    <property type="match status" value="1"/>
</dbReference>
<name>A0A9P5DUM0_9HYPO</name>
<comment type="function">
    <text evidence="8">Involved in the regulation of telomere length, clustering and has a specific role in telomere position effect (TPE).</text>
</comment>
<dbReference type="InterPro" id="IPR039595">
    <property type="entry name" value="TE2IP/Rap1"/>
</dbReference>
<evidence type="ECO:0000256" key="4">
    <source>
        <dbReference type="ARBA" id="ARBA00023015"/>
    </source>
</evidence>
<feature type="compositionally biased region" description="Basic and acidic residues" evidence="9">
    <location>
        <begin position="501"/>
        <end position="516"/>
    </location>
</feature>
<dbReference type="GO" id="GO:0031848">
    <property type="term" value="P:protection from non-homologous end joining at telomere"/>
    <property type="evidence" value="ECO:0007669"/>
    <property type="project" value="TreeGrafter"/>
</dbReference>
<evidence type="ECO:0000259" key="12">
    <source>
        <dbReference type="Pfam" id="PF11626"/>
    </source>
</evidence>
<dbReference type="InterPro" id="IPR036431">
    <property type="entry name" value="ARID_dom_sf"/>
</dbReference>
<keyword evidence="2 8" id="KW-0158">Chromosome</keyword>
<dbReference type="PANTHER" id="PTHR16466:SF6">
    <property type="entry name" value="TELOMERIC REPEAT-BINDING FACTOR 2-INTERACTING PROTEIN 1"/>
    <property type="match status" value="1"/>
</dbReference>
<gene>
    <name evidence="14" type="ORF">FBEOM_8315</name>
</gene>
<dbReference type="GO" id="GO:0070187">
    <property type="term" value="C:shelterin complex"/>
    <property type="evidence" value="ECO:0007669"/>
    <property type="project" value="TreeGrafter"/>
</dbReference>
<keyword evidence="7 8" id="KW-0539">Nucleus</keyword>
<dbReference type="SUPFAM" id="SSF46689">
    <property type="entry name" value="Homeodomain-like"/>
    <property type="match status" value="1"/>
</dbReference>
<keyword evidence="15" id="KW-1185">Reference proteome</keyword>
<feature type="compositionally biased region" description="Basic and acidic residues" evidence="9">
    <location>
        <begin position="525"/>
        <end position="555"/>
    </location>
</feature>
<keyword evidence="4" id="KW-0805">Transcription regulation</keyword>
<dbReference type="EMBL" id="PVQB02000380">
    <property type="protein sequence ID" value="KAF4337826.1"/>
    <property type="molecule type" value="Genomic_DNA"/>
</dbReference>
<dbReference type="Proteomes" id="UP000730481">
    <property type="component" value="Unassembled WGS sequence"/>
</dbReference>
<evidence type="ECO:0000256" key="9">
    <source>
        <dbReference type="SAM" id="MobiDB-lite"/>
    </source>
</evidence>
<dbReference type="Pfam" id="PF08914">
    <property type="entry name" value="Myb_Rap1"/>
    <property type="match status" value="1"/>
</dbReference>
<feature type="compositionally biased region" description="Polar residues" evidence="9">
    <location>
        <begin position="566"/>
        <end position="610"/>
    </location>
</feature>
<feature type="domain" description="ARID" evidence="10">
    <location>
        <begin position="276"/>
        <end position="359"/>
    </location>
</feature>
<feature type="compositionally biased region" description="Low complexity" evidence="9">
    <location>
        <begin position="226"/>
        <end position="237"/>
    </location>
</feature>
<evidence type="ECO:0000256" key="5">
    <source>
        <dbReference type="ARBA" id="ARBA00023159"/>
    </source>
</evidence>
<dbReference type="GO" id="GO:0010833">
    <property type="term" value="P:telomere maintenance via telomere lengthening"/>
    <property type="evidence" value="ECO:0007669"/>
    <property type="project" value="UniProtKB-UniRule"/>
</dbReference>
<feature type="domain" description="BRCT" evidence="13">
    <location>
        <begin position="19"/>
        <end position="91"/>
    </location>
</feature>
<comment type="subunit">
    <text evidence="8">Homodimer.</text>
</comment>
<feature type="region of interest" description="Disordered" evidence="9">
    <location>
        <begin position="472"/>
        <end position="610"/>
    </location>
</feature>
<evidence type="ECO:0000256" key="2">
    <source>
        <dbReference type="ARBA" id="ARBA00022454"/>
    </source>
</evidence>
<keyword evidence="3 8" id="KW-0779">Telomere</keyword>
<dbReference type="Pfam" id="PF11626">
    <property type="entry name" value="Rap1_C"/>
    <property type="match status" value="1"/>
</dbReference>
<evidence type="ECO:0000256" key="6">
    <source>
        <dbReference type="ARBA" id="ARBA00023163"/>
    </source>
</evidence>
<dbReference type="AlphaFoldDB" id="A0A9P5DUM0"/>
<evidence type="ECO:0000256" key="8">
    <source>
        <dbReference type="RuleBase" id="RU367107"/>
    </source>
</evidence>
<feature type="compositionally biased region" description="Polar residues" evidence="9">
    <location>
        <begin position="107"/>
        <end position="116"/>
    </location>
</feature>
<dbReference type="InterPro" id="IPR015010">
    <property type="entry name" value="TERF2IP_Myb"/>
</dbReference>
<evidence type="ECO:0000256" key="7">
    <source>
        <dbReference type="ARBA" id="ARBA00023242"/>
    </source>
</evidence>
<feature type="compositionally biased region" description="Acidic residues" evidence="9">
    <location>
        <begin position="255"/>
        <end position="267"/>
    </location>
</feature>
<dbReference type="InterPro" id="IPR009057">
    <property type="entry name" value="Homeodomain-like_sf"/>
</dbReference>
<sequence>MVPTVTYVGVEGAEGGGTIFTDRKFWLAQRIPMRQTWVDLIKQNGGKVVPLEKQADMLIADHLRKDAPPGSYKWKLIEDSVKNGCMQIEDRYLIGRHPDEPRLVGSHQPSKSTRTKFTPEDDAKLARWALKHPTEQRGNKIWYDYERINPRHTAQSWRDRYIKKLQPLGRTKLETMAASAPEETTPDENNLRETAKEHITVGRAPQGATAPKVPERRSNNPRDPAPTRTASRPRPATMSLQSAREDAPPQPSIEDGQENQGEEQGEDDDAALALHRHNWYQDLDEYIKATERDIKRILNVNGKKIELFDLMLATRDAPATQDSQTTDWYRAAEILGFGEPDQHTVNELQLCYEDNLMDFLESMESFEVDEEEADIESQGAVPDMDHSQNTDFEDAQDSGLLQGYERSSPPVPASSLKRTAGQPFASSERFKKRRYDKDMEIPSTPDASKLPRARETFPSAHRIPEWQDYIGESEASQHLPPLPPLQEESQDLGTRPAPSQDTRHQSVDEPLPDHQTFDSTPIPLRLDKYRQRRNSHERQRELHAEPIRRRHESSFTEKSAPRRAVSSANPNPKPSAQTAVRRSLPASFNPSRNHTSQTNQPRSSENSNSREIQKWISHYISMGYPRQFVVEALKRTTLTPGNMALLVMKHLSEGREVPSHHEGIWTDRDDADLDFVSSVDFQHPPANDSEDRQQERAQKAHNRLVNKHGFERFKLRKAFLEAQSAEGGSYLEG</sequence>
<dbReference type="InterPro" id="IPR001357">
    <property type="entry name" value="BRCT_dom"/>
</dbReference>
<feature type="region of interest" description="Disordered" evidence="9">
    <location>
        <begin position="370"/>
        <end position="455"/>
    </location>
</feature>
<dbReference type="Gene3D" id="1.10.10.60">
    <property type="entry name" value="Homeodomain-like"/>
    <property type="match status" value="1"/>
</dbReference>
<organism evidence="14 15">
    <name type="scientific">Fusarium beomiforme</name>
    <dbReference type="NCBI Taxonomy" id="44412"/>
    <lineage>
        <taxon>Eukaryota</taxon>
        <taxon>Fungi</taxon>
        <taxon>Dikarya</taxon>
        <taxon>Ascomycota</taxon>
        <taxon>Pezizomycotina</taxon>
        <taxon>Sordariomycetes</taxon>
        <taxon>Hypocreomycetidae</taxon>
        <taxon>Hypocreales</taxon>
        <taxon>Nectriaceae</taxon>
        <taxon>Fusarium</taxon>
        <taxon>Fusarium burgessii species complex</taxon>
    </lineage>
</organism>
<dbReference type="CDD" id="cd11655">
    <property type="entry name" value="rap1_myb-like"/>
    <property type="match status" value="1"/>
</dbReference>
<protein>
    <recommendedName>
        <fullName evidence="8">DNA-binding protein RAP1</fullName>
    </recommendedName>
</protein>